<dbReference type="RefSeq" id="WP_228848111.1">
    <property type="nucleotide sequence ID" value="NZ_JADCKQ010000004.1"/>
</dbReference>
<reference evidence="2" key="1">
    <citation type="submission" date="2020-10" db="EMBL/GenBank/DDBJ databases">
        <title>Paenihalocynthiibacter styelae gen. nov., sp. nov., isolated from stalked sea squirt Styela clava.</title>
        <authorList>
            <person name="Kim Y.-O."/>
            <person name="Yoon J.-H."/>
        </authorList>
    </citation>
    <scope>NUCLEOTIDE SEQUENCE</scope>
    <source>
        <strain evidence="2">MYP1-1</strain>
    </source>
</reference>
<gene>
    <name evidence="2" type="ORF">H1D41_06405</name>
</gene>
<evidence type="ECO:0000259" key="1">
    <source>
        <dbReference type="SMART" id="SM00849"/>
    </source>
</evidence>
<dbReference type="PANTHER" id="PTHR42773:SF1">
    <property type="entry name" value="METALLO-BETA-LACTAMASE FAMILY PROTEIN"/>
    <property type="match status" value="1"/>
</dbReference>
<dbReference type="AlphaFoldDB" id="A0A8J7ICW1"/>
<sequence length="208" mass="23051">MFEIAQGLWQLPVERRFGTLNSHAYLIEHAEGMDLIYASENDRSLAGVNRMGGVQHIYLSHNHEISPGVFRARQQLNSKLAGHRAMQKYMPEGTELDLMLDPAQRQILPGGVEAIYTPGHTDNNICYRAILADGTRVLFVGDVIYPDHGVWKTLVIEDDGGTHMDMQNSLQHLAGVEADLILPSVYLGQAPDWKAQSPFCACPELTAA</sequence>
<name>A0A8J7ICW1_9RHOB</name>
<protein>
    <submittedName>
        <fullName evidence="2">MBL fold metallo-hydrolase</fullName>
    </submittedName>
</protein>
<accession>A0A8J7ICW1</accession>
<dbReference type="InterPro" id="IPR001279">
    <property type="entry name" value="Metallo-B-lactamas"/>
</dbReference>
<keyword evidence="3" id="KW-1185">Reference proteome</keyword>
<dbReference type="SUPFAM" id="SSF56281">
    <property type="entry name" value="Metallo-hydrolase/oxidoreductase"/>
    <property type="match status" value="1"/>
</dbReference>
<comment type="caution">
    <text evidence="2">The sequence shown here is derived from an EMBL/GenBank/DDBJ whole genome shotgun (WGS) entry which is preliminary data.</text>
</comment>
<evidence type="ECO:0000313" key="2">
    <source>
        <dbReference type="EMBL" id="MBI1493259.1"/>
    </source>
</evidence>
<dbReference type="Proteomes" id="UP000640583">
    <property type="component" value="Unassembled WGS sequence"/>
</dbReference>
<dbReference type="InterPro" id="IPR036866">
    <property type="entry name" value="RibonucZ/Hydroxyglut_hydro"/>
</dbReference>
<evidence type="ECO:0000313" key="3">
    <source>
        <dbReference type="Proteomes" id="UP000640583"/>
    </source>
</evidence>
<dbReference type="EMBL" id="JADCKQ010000004">
    <property type="protein sequence ID" value="MBI1493259.1"/>
    <property type="molecule type" value="Genomic_DNA"/>
</dbReference>
<dbReference type="PANTHER" id="PTHR42773">
    <property type="entry name" value="METALLO-BETA-LACTAMASE-RELATED"/>
    <property type="match status" value="1"/>
</dbReference>
<feature type="domain" description="Metallo-beta-lactamase" evidence="1">
    <location>
        <begin position="21"/>
        <end position="185"/>
    </location>
</feature>
<proteinExistence type="predicted"/>
<dbReference type="SMART" id="SM00849">
    <property type="entry name" value="Lactamase_B"/>
    <property type="match status" value="1"/>
</dbReference>
<organism evidence="2 3">
    <name type="scientific">Halocynthiibacter styelae</name>
    <dbReference type="NCBI Taxonomy" id="2761955"/>
    <lineage>
        <taxon>Bacteria</taxon>
        <taxon>Pseudomonadati</taxon>
        <taxon>Pseudomonadota</taxon>
        <taxon>Alphaproteobacteria</taxon>
        <taxon>Rhodobacterales</taxon>
        <taxon>Paracoccaceae</taxon>
        <taxon>Halocynthiibacter</taxon>
    </lineage>
</organism>
<dbReference type="Gene3D" id="3.60.15.10">
    <property type="entry name" value="Ribonuclease Z/Hydroxyacylglutathione hydrolase-like"/>
    <property type="match status" value="1"/>
</dbReference>